<evidence type="ECO:0000313" key="3">
    <source>
        <dbReference type="EMBL" id="MDK2594733.1"/>
    </source>
</evidence>
<dbReference type="EMBL" id="JASJUT010000002">
    <property type="protein sequence ID" value="MDK2594733.1"/>
    <property type="molecule type" value="Genomic_DNA"/>
</dbReference>
<dbReference type="PANTHER" id="PTHR11803">
    <property type="entry name" value="2-IMINOBUTANOATE/2-IMINOPROPANOATE DEAMINASE RIDA"/>
    <property type="match status" value="1"/>
</dbReference>
<comment type="caution">
    <text evidence="3">The sequence shown here is derived from an EMBL/GenBank/DDBJ whole genome shotgun (WGS) entry which is preliminary data.</text>
</comment>
<dbReference type="CDD" id="cd00448">
    <property type="entry name" value="YjgF_YER057c_UK114_family"/>
    <property type="match status" value="1"/>
</dbReference>
<comment type="similarity">
    <text evidence="1">Belongs to the RutC family.</text>
</comment>
<keyword evidence="4" id="KW-1185">Reference proteome</keyword>
<dbReference type="Gene3D" id="3.30.1330.40">
    <property type="entry name" value="RutC-like"/>
    <property type="match status" value="1"/>
</dbReference>
<evidence type="ECO:0000256" key="1">
    <source>
        <dbReference type="ARBA" id="ARBA00010552"/>
    </source>
</evidence>
<dbReference type="PANTHER" id="PTHR11803:SF39">
    <property type="entry name" value="2-IMINOBUTANOATE_2-IMINOPROPANOATE DEAMINASE"/>
    <property type="match status" value="1"/>
</dbReference>
<proteinExistence type="inferred from homology"/>
<dbReference type="InterPro" id="IPR006175">
    <property type="entry name" value="YjgF/YER057c/UK114"/>
</dbReference>
<gene>
    <name evidence="3" type="ORF">QNM18_06590</name>
</gene>
<dbReference type="InterPro" id="IPR035959">
    <property type="entry name" value="RutC-like_sf"/>
</dbReference>
<dbReference type="Proteomes" id="UP001231915">
    <property type="component" value="Unassembled WGS sequence"/>
</dbReference>
<dbReference type="Pfam" id="PF01042">
    <property type="entry name" value="Ribonuc_L-PSP"/>
    <property type="match status" value="1"/>
</dbReference>
<keyword evidence="3" id="KW-0378">Hydrolase</keyword>
<sequence length="154" mass="16712">MKEKILVLTLLALSGLSYAKSGKGSQVEFLNSYAVLPAGHNLPFSEAVRVNDIVYLSGQIGIQPGTTQLVKGGIQGESKQTMENIQASLEAHGLSMKDIVKCTIMLADIKEWPKFNEVYTKYFSKPYPARSAFATNGLALGARVEIECMAVQAK</sequence>
<reference evidence="3 4" key="1">
    <citation type="submission" date="2023-05" db="EMBL/GenBank/DDBJ databases">
        <title>Pseudoalteromonas ardens sp. nov., Pseudoalteromonas obscura sp. nov., and Pseudoalteromonas umbrosa sp. nov., isolated from the coral Montipora capitata.</title>
        <authorList>
            <person name="Thomas E.M."/>
            <person name="Smith E.M."/>
            <person name="Papke E."/>
            <person name="Shlafstein M.D."/>
            <person name="Oline D.K."/>
            <person name="Videau P."/>
            <person name="Saw J.H."/>
            <person name="Strangman W.K."/>
            <person name="Ushijima B."/>
        </authorList>
    </citation>
    <scope>NUCLEOTIDE SEQUENCE [LARGE SCALE GENOMIC DNA]</scope>
    <source>
        <strain evidence="3 4">P94</strain>
    </source>
</reference>
<accession>A0ABT7EI58</accession>
<evidence type="ECO:0000256" key="2">
    <source>
        <dbReference type="SAM" id="SignalP"/>
    </source>
</evidence>
<protein>
    <submittedName>
        <fullName evidence="3">Rid family detoxifying hydrolase</fullName>
    </submittedName>
</protein>
<organism evidence="3 4">
    <name type="scientific">Pseudoalteromonas obscura</name>
    <dbReference type="NCBI Taxonomy" id="3048491"/>
    <lineage>
        <taxon>Bacteria</taxon>
        <taxon>Pseudomonadati</taxon>
        <taxon>Pseudomonadota</taxon>
        <taxon>Gammaproteobacteria</taxon>
        <taxon>Alteromonadales</taxon>
        <taxon>Pseudoalteromonadaceae</taxon>
        <taxon>Pseudoalteromonas</taxon>
    </lineage>
</organism>
<dbReference type="GO" id="GO:0016787">
    <property type="term" value="F:hydrolase activity"/>
    <property type="evidence" value="ECO:0007669"/>
    <property type="project" value="UniProtKB-KW"/>
</dbReference>
<feature type="signal peptide" evidence="2">
    <location>
        <begin position="1"/>
        <end position="19"/>
    </location>
</feature>
<dbReference type="SUPFAM" id="SSF55298">
    <property type="entry name" value="YjgF-like"/>
    <property type="match status" value="1"/>
</dbReference>
<dbReference type="InterPro" id="IPR006056">
    <property type="entry name" value="RidA"/>
</dbReference>
<feature type="chain" id="PRO_5046037315" evidence="2">
    <location>
        <begin position="20"/>
        <end position="154"/>
    </location>
</feature>
<keyword evidence="2" id="KW-0732">Signal</keyword>
<dbReference type="NCBIfam" id="TIGR00004">
    <property type="entry name" value="Rid family detoxifying hydrolase"/>
    <property type="match status" value="1"/>
</dbReference>
<name>A0ABT7EI58_9GAMM</name>
<dbReference type="RefSeq" id="WP_284136708.1">
    <property type="nucleotide sequence ID" value="NZ_JASJUT010000002.1"/>
</dbReference>
<evidence type="ECO:0000313" key="4">
    <source>
        <dbReference type="Proteomes" id="UP001231915"/>
    </source>
</evidence>